<organism evidence="12 13">
    <name type="scientific">Parasphingorhabdus halotolerans</name>
    <dbReference type="NCBI Taxonomy" id="2725558"/>
    <lineage>
        <taxon>Bacteria</taxon>
        <taxon>Pseudomonadati</taxon>
        <taxon>Pseudomonadota</taxon>
        <taxon>Alphaproteobacteria</taxon>
        <taxon>Sphingomonadales</taxon>
        <taxon>Sphingomonadaceae</taxon>
        <taxon>Parasphingorhabdus</taxon>
    </lineage>
</organism>
<dbReference type="InterPro" id="IPR050280">
    <property type="entry name" value="OMP_Chaperone_SurA"/>
</dbReference>
<protein>
    <recommendedName>
        <fullName evidence="1">Parvulin-like PPIase</fullName>
    </recommendedName>
    <alternativeName>
        <fullName evidence="7">Peptidyl-prolyl cis-trans isomerase plp</fullName>
    </alternativeName>
    <alternativeName>
        <fullName evidence="8">Rotamase plp</fullName>
    </alternativeName>
</protein>
<keyword evidence="13" id="KW-1185">Reference proteome</keyword>
<dbReference type="SUPFAM" id="SSF54534">
    <property type="entry name" value="FKBP-like"/>
    <property type="match status" value="2"/>
</dbReference>
<evidence type="ECO:0000256" key="7">
    <source>
        <dbReference type="ARBA" id="ARBA00030642"/>
    </source>
</evidence>
<dbReference type="InterPro" id="IPR015391">
    <property type="entry name" value="SurA_N"/>
</dbReference>
<dbReference type="Pfam" id="PF00639">
    <property type="entry name" value="Rotamase"/>
    <property type="match status" value="1"/>
</dbReference>
<dbReference type="KEGG" id="phao:HF685_15805"/>
<evidence type="ECO:0000256" key="6">
    <source>
        <dbReference type="ARBA" id="ARBA00023235"/>
    </source>
</evidence>
<dbReference type="PANTHER" id="PTHR47637:SF1">
    <property type="entry name" value="CHAPERONE SURA"/>
    <property type="match status" value="1"/>
</dbReference>
<dbReference type="InterPro" id="IPR000297">
    <property type="entry name" value="PPIase_PpiC"/>
</dbReference>
<evidence type="ECO:0000313" key="12">
    <source>
        <dbReference type="EMBL" id="QJB70538.1"/>
    </source>
</evidence>
<keyword evidence="4 9" id="KW-0697">Rotamase</keyword>
<evidence type="ECO:0000313" key="13">
    <source>
        <dbReference type="Proteomes" id="UP000501600"/>
    </source>
</evidence>
<dbReference type="GO" id="GO:0003755">
    <property type="term" value="F:peptidyl-prolyl cis-trans isomerase activity"/>
    <property type="evidence" value="ECO:0007669"/>
    <property type="project" value="UniProtKB-KW"/>
</dbReference>
<dbReference type="RefSeq" id="WP_168820961.1">
    <property type="nucleotide sequence ID" value="NZ_CP051217.1"/>
</dbReference>
<feature type="domain" description="PpiC" evidence="11">
    <location>
        <begin position="205"/>
        <end position="302"/>
    </location>
</feature>
<evidence type="ECO:0000256" key="10">
    <source>
        <dbReference type="SAM" id="SignalP"/>
    </source>
</evidence>
<keyword evidence="6 9" id="KW-0413">Isomerase</keyword>
<proteinExistence type="predicted"/>
<feature type="chain" id="PRO_5026101021" description="Parvulin-like PPIase" evidence="10">
    <location>
        <begin position="32"/>
        <end position="454"/>
    </location>
</feature>
<evidence type="ECO:0000256" key="1">
    <source>
        <dbReference type="ARBA" id="ARBA00018370"/>
    </source>
</evidence>
<keyword evidence="3" id="KW-0574">Periplasm</keyword>
<evidence type="ECO:0000256" key="2">
    <source>
        <dbReference type="ARBA" id="ARBA00022729"/>
    </source>
</evidence>
<feature type="signal peptide" evidence="10">
    <location>
        <begin position="1"/>
        <end position="31"/>
    </location>
</feature>
<dbReference type="InterPro" id="IPR046357">
    <property type="entry name" value="PPIase_dom_sf"/>
</dbReference>
<name>A0A6H2DQQ8_9SPHN</name>
<evidence type="ECO:0000259" key="11">
    <source>
        <dbReference type="PROSITE" id="PS50198"/>
    </source>
</evidence>
<dbReference type="InterPro" id="IPR027304">
    <property type="entry name" value="Trigger_fact/SurA_dom_sf"/>
</dbReference>
<evidence type="ECO:0000256" key="3">
    <source>
        <dbReference type="ARBA" id="ARBA00022764"/>
    </source>
</evidence>
<dbReference type="EMBL" id="CP051217">
    <property type="protein sequence ID" value="QJB70538.1"/>
    <property type="molecule type" value="Genomic_DNA"/>
</dbReference>
<accession>A0A6H2DQQ8</accession>
<dbReference type="PROSITE" id="PS50198">
    <property type="entry name" value="PPIC_PPIASE_2"/>
    <property type="match status" value="1"/>
</dbReference>
<dbReference type="Pfam" id="PF09312">
    <property type="entry name" value="SurA_N"/>
    <property type="match status" value="1"/>
</dbReference>
<dbReference type="Proteomes" id="UP000501600">
    <property type="component" value="Chromosome"/>
</dbReference>
<evidence type="ECO:0000256" key="8">
    <source>
        <dbReference type="ARBA" id="ARBA00031484"/>
    </source>
</evidence>
<evidence type="ECO:0000256" key="4">
    <source>
        <dbReference type="ARBA" id="ARBA00023110"/>
    </source>
</evidence>
<dbReference type="SUPFAM" id="SSF109998">
    <property type="entry name" value="Triger factor/SurA peptide-binding domain-like"/>
    <property type="match status" value="1"/>
</dbReference>
<keyword evidence="2 10" id="KW-0732">Signal</keyword>
<gene>
    <name evidence="12" type="ORF">HF685_15805</name>
</gene>
<reference evidence="12 13" key="1">
    <citation type="submission" date="2020-04" db="EMBL/GenBank/DDBJ databases">
        <title>Genome sequence for Sphingorhabdus sp. strain M1.</title>
        <authorList>
            <person name="Park S.-J."/>
        </authorList>
    </citation>
    <scope>NUCLEOTIDE SEQUENCE [LARGE SCALE GENOMIC DNA]</scope>
    <source>
        <strain evidence="12 13">JK6</strain>
    </source>
</reference>
<dbReference type="Gene3D" id="1.10.4030.10">
    <property type="entry name" value="Porin chaperone SurA, peptide-binding domain"/>
    <property type="match status" value="1"/>
</dbReference>
<dbReference type="AlphaFoldDB" id="A0A6H2DQQ8"/>
<sequence length="454" mass="49023">MKLKNKHKLSKIPKLALVILAATLAATPSSSQTVADSAVPNTGLNIPEELTIFGKNDPNVRRATAVVNGDIITGTDVGQRLALIVAANGGEVSEEEQQRLRLQILRNLIDETLQIQEAEANEITISPEEVESTYRQVAQQNFKQDIGGFETFLRSKGSSANTLKQQIKGELAWSRLLRRNIQPFINVGDEEVNAIIERLNASKGTSEYRIGEIYMSASQETAEQVAVNMRKILEQIRGGGSFVAYARQFSEASTAATGGDLGWVRPAQLPQSLAEAAVQMQVGQVVGPVSVPGGFSILYLIDQRQILTADARDALLSLKQLSIAFPEGTTEQQATTKASQFASATEGIKGCGAANEVAASIGAAVVDNDQVRLRDLPAALQDTIANLPIGQASAPFGSITDGVRVLILCGRDDPQTANAPSFDQIMSQLENERVNKRAQIYLRDLRRDAIIEYN</sequence>
<keyword evidence="5" id="KW-0143">Chaperone</keyword>
<dbReference type="PANTHER" id="PTHR47637">
    <property type="entry name" value="CHAPERONE SURA"/>
    <property type="match status" value="1"/>
</dbReference>
<dbReference type="Gene3D" id="3.10.50.40">
    <property type="match status" value="1"/>
</dbReference>
<evidence type="ECO:0000256" key="9">
    <source>
        <dbReference type="PROSITE-ProRule" id="PRU00278"/>
    </source>
</evidence>
<evidence type="ECO:0000256" key="5">
    <source>
        <dbReference type="ARBA" id="ARBA00023186"/>
    </source>
</evidence>